<keyword evidence="3" id="KW-1185">Reference proteome</keyword>
<dbReference type="AlphaFoldDB" id="A0A1M7AQB4"/>
<evidence type="ECO:0000256" key="1">
    <source>
        <dbReference type="SAM" id="MobiDB-lite"/>
    </source>
</evidence>
<gene>
    <name evidence="2" type="ORF">SAMN02745138_03444</name>
</gene>
<sequence>MSGKYDDIIDLPHPTSKKHSRMSRQNLAAQFLPFAALTGYDVVIRETARITEDRRELSEDAVVELNYKISLLQQEQAGMKKIKVIYFRHDTTKDAGAYREEDGGFKRIKSNEGILELTNSIQIPLEDIFKIEIV</sequence>
<feature type="region of interest" description="Disordered" evidence="1">
    <location>
        <begin position="1"/>
        <end position="20"/>
    </location>
</feature>
<name>A0A1M7AQB4_9FIRM</name>
<dbReference type="EMBL" id="FRAH01000112">
    <property type="protein sequence ID" value="SHL44901.1"/>
    <property type="molecule type" value="Genomic_DNA"/>
</dbReference>
<dbReference type="RefSeq" id="WP_072853789.1">
    <property type="nucleotide sequence ID" value="NZ_FRAH01000112.1"/>
</dbReference>
<dbReference type="Proteomes" id="UP000183975">
    <property type="component" value="Unassembled WGS sequence"/>
</dbReference>
<organism evidence="2 3">
    <name type="scientific">Anaerotignum lactatifermentans DSM 14214</name>
    <dbReference type="NCBI Taxonomy" id="1121323"/>
    <lineage>
        <taxon>Bacteria</taxon>
        <taxon>Bacillati</taxon>
        <taxon>Bacillota</taxon>
        <taxon>Clostridia</taxon>
        <taxon>Lachnospirales</taxon>
        <taxon>Anaerotignaceae</taxon>
        <taxon>Anaerotignum</taxon>
    </lineage>
</organism>
<proteinExistence type="predicted"/>
<evidence type="ECO:0008006" key="4">
    <source>
        <dbReference type="Google" id="ProtNLM"/>
    </source>
</evidence>
<protein>
    <recommendedName>
        <fullName evidence="4">YolD-like protein</fullName>
    </recommendedName>
</protein>
<dbReference type="OrthoDB" id="361760at2"/>
<accession>A0A1M7AQB4</accession>
<evidence type="ECO:0000313" key="3">
    <source>
        <dbReference type="Proteomes" id="UP000183975"/>
    </source>
</evidence>
<evidence type="ECO:0000313" key="2">
    <source>
        <dbReference type="EMBL" id="SHL44901.1"/>
    </source>
</evidence>
<reference evidence="2 3" key="1">
    <citation type="submission" date="2016-11" db="EMBL/GenBank/DDBJ databases">
        <authorList>
            <person name="Jaros S."/>
            <person name="Januszkiewicz K."/>
            <person name="Wedrychowicz H."/>
        </authorList>
    </citation>
    <scope>NUCLEOTIDE SEQUENCE [LARGE SCALE GENOMIC DNA]</scope>
    <source>
        <strain evidence="2 3">DSM 14214</strain>
    </source>
</reference>